<dbReference type="PROSITE" id="PS00108">
    <property type="entry name" value="PROTEIN_KINASE_ST"/>
    <property type="match status" value="1"/>
</dbReference>
<dbReference type="CDD" id="cd14014">
    <property type="entry name" value="STKc_PknB_like"/>
    <property type="match status" value="1"/>
</dbReference>
<dbReference type="Pfam" id="PF00069">
    <property type="entry name" value="Pkinase"/>
    <property type="match status" value="1"/>
</dbReference>
<dbReference type="PROSITE" id="PS00107">
    <property type="entry name" value="PROTEIN_KINASE_ATP"/>
    <property type="match status" value="1"/>
</dbReference>
<comment type="similarity">
    <text evidence="1">Belongs to the protein kinase superfamily. NEK Ser/Thr protein kinase family. NIMA subfamily.</text>
</comment>
<evidence type="ECO:0000313" key="9">
    <source>
        <dbReference type="EMBL" id="MCO7543905.1"/>
    </source>
</evidence>
<accession>A0AA41WJA9</accession>
<dbReference type="GO" id="GO:0005524">
    <property type="term" value="F:ATP binding"/>
    <property type="evidence" value="ECO:0007669"/>
    <property type="project" value="UniProtKB-UniRule"/>
</dbReference>
<dbReference type="Gene3D" id="1.10.510.10">
    <property type="entry name" value="Transferase(Phosphotransferase) domain 1"/>
    <property type="match status" value="1"/>
</dbReference>
<evidence type="ECO:0000256" key="6">
    <source>
        <dbReference type="ARBA" id="ARBA00022840"/>
    </source>
</evidence>
<dbReference type="EMBL" id="JAMYBS010000003">
    <property type="protein sequence ID" value="MCO7543905.1"/>
    <property type="molecule type" value="Genomic_DNA"/>
</dbReference>
<dbReference type="InterPro" id="IPR008271">
    <property type="entry name" value="Ser/Thr_kinase_AS"/>
</dbReference>
<reference evidence="9" key="1">
    <citation type="submission" date="2022-06" db="EMBL/GenBank/DDBJ databases">
        <title>Detection of beta-lactamases in bacteria of animal origin.</title>
        <authorList>
            <person name="Mlynarcik P."/>
            <person name="Zdarska V."/>
            <person name="Chudobova H."/>
            <person name="Prochazkova P."/>
            <person name="Hricova K."/>
            <person name="Mezerova K."/>
            <person name="Bardon J."/>
            <person name="Dolejska M."/>
            <person name="Sukkar I."/>
            <person name="Kolar M."/>
        </authorList>
    </citation>
    <scope>NUCLEOTIDE SEQUENCE</scope>
    <source>
        <strain evidence="9">S 300-3</strain>
    </source>
</reference>
<dbReference type="Gene3D" id="3.30.200.20">
    <property type="entry name" value="Phosphorylase Kinase, domain 1"/>
    <property type="match status" value="1"/>
</dbReference>
<keyword evidence="6 7" id="KW-0067">ATP-binding</keyword>
<dbReference type="PANTHER" id="PTHR43671">
    <property type="entry name" value="SERINE/THREONINE-PROTEIN KINASE NEK"/>
    <property type="match status" value="1"/>
</dbReference>
<dbReference type="EC" id="2.7.11.1" evidence="2"/>
<evidence type="ECO:0000259" key="8">
    <source>
        <dbReference type="PROSITE" id="PS50011"/>
    </source>
</evidence>
<proteinExistence type="inferred from homology"/>
<dbReference type="RefSeq" id="WP_253162334.1">
    <property type="nucleotide sequence ID" value="NZ_JAMYBS010000003.1"/>
</dbReference>
<dbReference type="GO" id="GO:0004674">
    <property type="term" value="F:protein serine/threonine kinase activity"/>
    <property type="evidence" value="ECO:0007669"/>
    <property type="project" value="UniProtKB-KW"/>
</dbReference>
<keyword evidence="9" id="KW-0723">Serine/threonine-protein kinase</keyword>
<dbReference type="SMART" id="SM00220">
    <property type="entry name" value="S_TKc"/>
    <property type="match status" value="1"/>
</dbReference>
<organism evidence="9 10">
    <name type="scientific">Stutzerimonas nitrititolerans</name>
    <dbReference type="NCBI Taxonomy" id="2482751"/>
    <lineage>
        <taxon>Bacteria</taxon>
        <taxon>Pseudomonadati</taxon>
        <taxon>Pseudomonadota</taxon>
        <taxon>Gammaproteobacteria</taxon>
        <taxon>Pseudomonadales</taxon>
        <taxon>Pseudomonadaceae</taxon>
        <taxon>Stutzerimonas</taxon>
    </lineage>
</organism>
<dbReference type="InterPro" id="IPR017441">
    <property type="entry name" value="Protein_kinase_ATP_BS"/>
</dbReference>
<evidence type="ECO:0000256" key="7">
    <source>
        <dbReference type="PROSITE-ProRule" id="PRU10141"/>
    </source>
</evidence>
<dbReference type="PANTHER" id="PTHR43671:SF13">
    <property type="entry name" value="SERINE_THREONINE-PROTEIN KINASE NEK2"/>
    <property type="match status" value="1"/>
</dbReference>
<sequence>MSEQALASDQTYFAFAESASVPKPAQVRQPLKALPDVLCGRYKIERLLGVGGMGAVYRGRDLLREQLGDPAPFVALKALSDEFAEYADGNALLHGEFAMTVRLHHRHIVRCHSFELDPGSERAFIVMEQLRGCTLDHLLLRYPQGLPWAEAREISLALLEALAYAHTQGVLHGDIKPGNLMLDDGNIRLFDFGLGRIVGDDEASVPILARSRFCAWTPRYAAPELIDGGALSMATDIYAVACVIYELCHGQHPYRRLSAKQAQGMSLALAAPTGMPAPVWKVLKRGLAFDVAKRSDSLAPLLAAFRANPASPRFGRWFGRRA</sequence>
<evidence type="ECO:0000256" key="5">
    <source>
        <dbReference type="ARBA" id="ARBA00022777"/>
    </source>
</evidence>
<dbReference type="Proteomes" id="UP001165292">
    <property type="component" value="Unassembled WGS sequence"/>
</dbReference>
<dbReference type="SUPFAM" id="SSF56112">
    <property type="entry name" value="Protein kinase-like (PK-like)"/>
    <property type="match status" value="1"/>
</dbReference>
<comment type="caution">
    <text evidence="9">The sequence shown here is derived from an EMBL/GenBank/DDBJ whole genome shotgun (WGS) entry which is preliminary data.</text>
</comment>
<evidence type="ECO:0000256" key="3">
    <source>
        <dbReference type="ARBA" id="ARBA00022679"/>
    </source>
</evidence>
<dbReference type="AlphaFoldDB" id="A0AA41WJA9"/>
<keyword evidence="3" id="KW-0808">Transferase</keyword>
<dbReference type="InterPro" id="IPR011009">
    <property type="entry name" value="Kinase-like_dom_sf"/>
</dbReference>
<name>A0AA41WJA9_9GAMM</name>
<evidence type="ECO:0000256" key="1">
    <source>
        <dbReference type="ARBA" id="ARBA00010886"/>
    </source>
</evidence>
<keyword evidence="4 7" id="KW-0547">Nucleotide-binding</keyword>
<dbReference type="InterPro" id="IPR050660">
    <property type="entry name" value="NEK_Ser/Thr_kinase"/>
</dbReference>
<feature type="domain" description="Protein kinase" evidence="8">
    <location>
        <begin position="42"/>
        <end position="314"/>
    </location>
</feature>
<evidence type="ECO:0000313" key="10">
    <source>
        <dbReference type="Proteomes" id="UP001165292"/>
    </source>
</evidence>
<gene>
    <name evidence="9" type="ORF">NJF43_03945</name>
</gene>
<evidence type="ECO:0000256" key="2">
    <source>
        <dbReference type="ARBA" id="ARBA00012513"/>
    </source>
</evidence>
<dbReference type="PROSITE" id="PS50011">
    <property type="entry name" value="PROTEIN_KINASE_DOM"/>
    <property type="match status" value="1"/>
</dbReference>
<keyword evidence="5 9" id="KW-0418">Kinase</keyword>
<protein>
    <recommendedName>
        <fullName evidence="2">non-specific serine/threonine protein kinase</fullName>
        <ecNumber evidence="2">2.7.11.1</ecNumber>
    </recommendedName>
</protein>
<dbReference type="InterPro" id="IPR000719">
    <property type="entry name" value="Prot_kinase_dom"/>
</dbReference>
<feature type="binding site" evidence="7">
    <location>
        <position position="77"/>
    </location>
    <ligand>
        <name>ATP</name>
        <dbReference type="ChEBI" id="CHEBI:30616"/>
    </ligand>
</feature>
<evidence type="ECO:0000256" key="4">
    <source>
        <dbReference type="ARBA" id="ARBA00022741"/>
    </source>
</evidence>